<protein>
    <recommendedName>
        <fullName evidence="3">Phytanoyl-CoA dioxygenase family protein</fullName>
    </recommendedName>
</protein>
<keyword evidence="2" id="KW-1185">Reference proteome</keyword>
<organism evidence="1 2">
    <name type="scientific">Trametes versicolor (strain FP-101664)</name>
    <name type="common">White-rot fungus</name>
    <name type="synonym">Coriolus versicolor</name>
    <dbReference type="NCBI Taxonomy" id="717944"/>
    <lineage>
        <taxon>Eukaryota</taxon>
        <taxon>Fungi</taxon>
        <taxon>Dikarya</taxon>
        <taxon>Basidiomycota</taxon>
        <taxon>Agaricomycotina</taxon>
        <taxon>Agaricomycetes</taxon>
        <taxon>Polyporales</taxon>
        <taxon>Polyporaceae</taxon>
        <taxon>Trametes</taxon>
    </lineage>
</organism>
<name>R7S7F0_TRAVS</name>
<dbReference type="RefSeq" id="XP_008045594.1">
    <property type="nucleotide sequence ID" value="XM_008047403.1"/>
</dbReference>
<evidence type="ECO:0000313" key="2">
    <source>
        <dbReference type="Proteomes" id="UP000054317"/>
    </source>
</evidence>
<reference evidence="2" key="1">
    <citation type="journal article" date="2012" name="Science">
        <title>The Paleozoic origin of enzymatic lignin decomposition reconstructed from 31 fungal genomes.</title>
        <authorList>
            <person name="Floudas D."/>
            <person name="Binder M."/>
            <person name="Riley R."/>
            <person name="Barry K."/>
            <person name="Blanchette R.A."/>
            <person name="Henrissat B."/>
            <person name="Martinez A.T."/>
            <person name="Otillar R."/>
            <person name="Spatafora J.W."/>
            <person name="Yadav J.S."/>
            <person name="Aerts A."/>
            <person name="Benoit I."/>
            <person name="Boyd A."/>
            <person name="Carlson A."/>
            <person name="Copeland A."/>
            <person name="Coutinho P.M."/>
            <person name="de Vries R.P."/>
            <person name="Ferreira P."/>
            <person name="Findley K."/>
            <person name="Foster B."/>
            <person name="Gaskell J."/>
            <person name="Glotzer D."/>
            <person name="Gorecki P."/>
            <person name="Heitman J."/>
            <person name="Hesse C."/>
            <person name="Hori C."/>
            <person name="Igarashi K."/>
            <person name="Jurgens J.A."/>
            <person name="Kallen N."/>
            <person name="Kersten P."/>
            <person name="Kohler A."/>
            <person name="Kuees U."/>
            <person name="Kumar T.K.A."/>
            <person name="Kuo A."/>
            <person name="LaButti K."/>
            <person name="Larrondo L.F."/>
            <person name="Lindquist E."/>
            <person name="Ling A."/>
            <person name="Lombard V."/>
            <person name="Lucas S."/>
            <person name="Lundell T."/>
            <person name="Martin R."/>
            <person name="McLaughlin D.J."/>
            <person name="Morgenstern I."/>
            <person name="Morin E."/>
            <person name="Murat C."/>
            <person name="Nagy L.G."/>
            <person name="Nolan M."/>
            <person name="Ohm R.A."/>
            <person name="Patyshakuliyeva A."/>
            <person name="Rokas A."/>
            <person name="Ruiz-Duenas F.J."/>
            <person name="Sabat G."/>
            <person name="Salamov A."/>
            <person name="Samejima M."/>
            <person name="Schmutz J."/>
            <person name="Slot J.C."/>
            <person name="St John F."/>
            <person name="Stenlid J."/>
            <person name="Sun H."/>
            <person name="Sun S."/>
            <person name="Syed K."/>
            <person name="Tsang A."/>
            <person name="Wiebenga A."/>
            <person name="Young D."/>
            <person name="Pisabarro A."/>
            <person name="Eastwood D.C."/>
            <person name="Martin F."/>
            <person name="Cullen D."/>
            <person name="Grigoriev I.V."/>
            <person name="Hibbett D.S."/>
        </authorList>
    </citation>
    <scope>NUCLEOTIDE SEQUENCE [LARGE SCALE GENOMIC DNA]</scope>
    <source>
        <strain evidence="2">FP-101664</strain>
    </source>
</reference>
<dbReference type="Proteomes" id="UP000054317">
    <property type="component" value="Unassembled WGS sequence"/>
</dbReference>
<gene>
    <name evidence="1" type="ORF">TRAVEDRAFT_54482</name>
</gene>
<evidence type="ECO:0000313" key="1">
    <source>
        <dbReference type="EMBL" id="EIW51545.1"/>
    </source>
</evidence>
<dbReference type="GeneID" id="19417402"/>
<dbReference type="KEGG" id="tvs:TRAVEDRAFT_54482"/>
<proteinExistence type="predicted"/>
<dbReference type="SUPFAM" id="SSF51197">
    <property type="entry name" value="Clavaminate synthase-like"/>
    <property type="match status" value="1"/>
</dbReference>
<sequence length="336" mass="37403">MVKEYKHLTEDEIAFFMANGYLIVKQAFSREKAAEFTRDMWVRLGIDPNDKETWPRDRARIHMPAHIHEPVATFAPRVWGVMTELLGGEERVDAESSAWGDSFIVNFGTPASAGAPAPDPRTLDNWHVDGDFFVHFLDSPEQALLVIPVFSDIAPGGGATYIAPDGIARAARYLAAHPEGVYGGNLAFWPTTSTAPTPAADPAYYSHPAEAAQCEQFVELSAEVGDVVLLHPLMLHTASPNRLRVPRVITNPRVELRAPFEFARADPEEYSLVERKTLKELGVDRFEFKRTGERRRVVPERVLREAVMIEEEKRRVAEARARAGPEANAARPIAVA</sequence>
<dbReference type="Gene3D" id="2.60.120.620">
    <property type="entry name" value="q2cbj1_9rhob like domain"/>
    <property type="match status" value="1"/>
</dbReference>
<dbReference type="EMBL" id="JH711800">
    <property type="protein sequence ID" value="EIW51545.1"/>
    <property type="molecule type" value="Genomic_DNA"/>
</dbReference>
<dbReference type="OrthoDB" id="4664297at2759"/>
<dbReference type="OMA" id="RPRFMAQ"/>
<evidence type="ECO:0008006" key="3">
    <source>
        <dbReference type="Google" id="ProtNLM"/>
    </source>
</evidence>
<accession>R7S7F0</accession>
<dbReference type="AlphaFoldDB" id="R7S7F0"/>